<organism evidence="1 2">
    <name type="scientific">Arthrobotrys flagrans</name>
    <name type="common">Nematode-trapping fungus</name>
    <name type="synonym">Trichothecium flagrans</name>
    <dbReference type="NCBI Taxonomy" id="97331"/>
    <lineage>
        <taxon>Eukaryota</taxon>
        <taxon>Fungi</taxon>
        <taxon>Dikarya</taxon>
        <taxon>Ascomycota</taxon>
        <taxon>Pezizomycotina</taxon>
        <taxon>Orbiliomycetes</taxon>
        <taxon>Orbiliales</taxon>
        <taxon>Orbiliaceae</taxon>
        <taxon>Arthrobotrys</taxon>
    </lineage>
</organism>
<dbReference type="Proteomes" id="UP000283090">
    <property type="component" value="Unassembled WGS sequence"/>
</dbReference>
<dbReference type="STRING" id="97331.A0A437AFH9"/>
<evidence type="ECO:0000313" key="1">
    <source>
        <dbReference type="EMBL" id="RVD89767.1"/>
    </source>
</evidence>
<evidence type="ECO:0000313" key="2">
    <source>
        <dbReference type="Proteomes" id="UP000283090"/>
    </source>
</evidence>
<dbReference type="OrthoDB" id="3439489at2759"/>
<dbReference type="Gene3D" id="2.80.10.50">
    <property type="match status" value="1"/>
</dbReference>
<keyword evidence="2" id="KW-1185">Reference proteome</keyword>
<protein>
    <recommendedName>
        <fullName evidence="3">Ricin B lectin domain-containing protein</fullName>
    </recommendedName>
</protein>
<gene>
    <name evidence="1" type="ORF">DFL_000760</name>
</gene>
<dbReference type="GO" id="GO:0004867">
    <property type="term" value="F:serine-type endopeptidase inhibitor activity"/>
    <property type="evidence" value="ECO:0007669"/>
    <property type="project" value="InterPro"/>
</dbReference>
<dbReference type="GeneID" id="93583071"/>
<dbReference type="Pfam" id="PF16850">
    <property type="entry name" value="Inhibitor_I66"/>
    <property type="match status" value="1"/>
</dbReference>
<dbReference type="VEuPathDB" id="FungiDB:DFL_000760"/>
<reference evidence="1 2" key="1">
    <citation type="submission" date="2019-01" db="EMBL/GenBank/DDBJ databases">
        <title>Intercellular communication is required for trap formation in the nematode-trapping fungus Duddingtonia flagrans.</title>
        <authorList>
            <person name="Youssar L."/>
            <person name="Wernet V."/>
            <person name="Hensel N."/>
            <person name="Hildebrandt H.-G."/>
            <person name="Fischer R."/>
        </authorList>
    </citation>
    <scope>NUCLEOTIDE SEQUENCE [LARGE SCALE GENOMIC DNA]</scope>
    <source>
        <strain evidence="1 2">CBS H-5679</strain>
    </source>
</reference>
<evidence type="ECO:0008006" key="3">
    <source>
        <dbReference type="Google" id="ProtNLM"/>
    </source>
</evidence>
<proteinExistence type="predicted"/>
<dbReference type="AlphaFoldDB" id="A0A437AFH9"/>
<comment type="caution">
    <text evidence="1">The sequence shown here is derived from an EMBL/GenBank/DDBJ whole genome shotgun (WGS) entry which is preliminary data.</text>
</comment>
<dbReference type="RefSeq" id="XP_067495311.1">
    <property type="nucleotide sequence ID" value="XM_067637208.1"/>
</dbReference>
<dbReference type="EMBL" id="SAEB01000001">
    <property type="protein sequence ID" value="RVD89767.1"/>
    <property type="molecule type" value="Genomic_DNA"/>
</dbReference>
<name>A0A437AFH9_ARTFL</name>
<sequence length="169" mass="18749">MPAVPNTSTSTPAPVLQSGNYWVSTVKDGTGAQFNLSRSPAEDRSLLPKPILVLPKSVTRVPWKITRNSDGTYTLENNGAQVVNIKGQLFAQLQAQPSVETRWRITSAHWQGQDQFIIESVDRTAGWSLRTTEAGTVFSFVQPEIKPLVSTRSIPPQYQPSTRFIIKKI</sequence>
<accession>A0A437AFH9</accession>
<dbReference type="InterPro" id="IPR031755">
    <property type="entry name" value="Inhibitor_I66"/>
</dbReference>
<dbReference type="CDD" id="cd23428">
    <property type="entry name" value="beta-trefoil_Ricin_SPI"/>
    <property type="match status" value="1"/>
</dbReference>